<name>A0A1H7W3V7_9FLAO</name>
<dbReference type="Proteomes" id="UP000199450">
    <property type="component" value="Unassembled WGS sequence"/>
</dbReference>
<organism evidence="1 2">
    <name type="scientific">Chryseobacterium taichungense</name>
    <dbReference type="NCBI Taxonomy" id="295069"/>
    <lineage>
        <taxon>Bacteria</taxon>
        <taxon>Pseudomonadati</taxon>
        <taxon>Bacteroidota</taxon>
        <taxon>Flavobacteriia</taxon>
        <taxon>Flavobacteriales</taxon>
        <taxon>Weeksellaceae</taxon>
        <taxon>Chryseobacterium group</taxon>
        <taxon>Chryseobacterium</taxon>
    </lineage>
</organism>
<evidence type="ECO:0000313" key="1">
    <source>
        <dbReference type="EMBL" id="SEM15735.1"/>
    </source>
</evidence>
<dbReference type="EMBL" id="FOBV01000001">
    <property type="protein sequence ID" value="SEM15735.1"/>
    <property type="molecule type" value="Genomic_DNA"/>
</dbReference>
<evidence type="ECO:0000313" key="2">
    <source>
        <dbReference type="Proteomes" id="UP000199450"/>
    </source>
</evidence>
<dbReference type="AlphaFoldDB" id="A0A1H7W3V7"/>
<reference evidence="2" key="1">
    <citation type="submission" date="2016-10" db="EMBL/GenBank/DDBJ databases">
        <authorList>
            <person name="Varghese N."/>
            <person name="Submissions S."/>
        </authorList>
    </citation>
    <scope>NUCLEOTIDE SEQUENCE [LARGE SCALE GENOMIC DNA]</scope>
    <source>
        <strain evidence="2">DSM 17453</strain>
    </source>
</reference>
<accession>A0A1H7W3V7</accession>
<keyword evidence="2" id="KW-1185">Reference proteome</keyword>
<sequence>MLYVLYNLNFSSKCVYLNLKLMRKFYEIINDLLNKIINLHPEN</sequence>
<proteinExistence type="predicted"/>
<gene>
    <name evidence="1" type="ORF">SAMN05421856_101450</name>
</gene>
<protein>
    <submittedName>
        <fullName evidence="1">Uncharacterized protein</fullName>
    </submittedName>
</protein>
<dbReference type="STRING" id="295069.SAMN05421856_101450"/>